<protein>
    <recommendedName>
        <fullName evidence="4">Acyltransferase 3 domain-containing protein</fullName>
    </recommendedName>
</protein>
<evidence type="ECO:0000256" key="1">
    <source>
        <dbReference type="SAM" id="Phobius"/>
    </source>
</evidence>
<evidence type="ECO:0008006" key="4">
    <source>
        <dbReference type="Google" id="ProtNLM"/>
    </source>
</evidence>
<accession>A0A1Y3BGG4</accession>
<gene>
    <name evidence="2" type="ORF">BLA29_012153</name>
</gene>
<proteinExistence type="predicted"/>
<comment type="caution">
    <text evidence="2">The sequence shown here is derived from an EMBL/GenBank/DDBJ whole genome shotgun (WGS) entry which is preliminary data.</text>
</comment>
<feature type="transmembrane region" description="Helical" evidence="1">
    <location>
        <begin position="56"/>
        <end position="77"/>
    </location>
</feature>
<dbReference type="PANTHER" id="PTHR11161:SF0">
    <property type="entry name" value="O-ACYLTRANSFERASE LIKE PROTEIN"/>
    <property type="match status" value="1"/>
</dbReference>
<keyword evidence="1" id="KW-0812">Transmembrane</keyword>
<dbReference type="PANTHER" id="PTHR11161">
    <property type="entry name" value="O-ACYLTRANSFERASE"/>
    <property type="match status" value="1"/>
</dbReference>
<dbReference type="EMBL" id="MUJZ01020618">
    <property type="protein sequence ID" value="OTF79952.1"/>
    <property type="molecule type" value="Genomic_DNA"/>
</dbReference>
<feature type="transmembrane region" description="Helical" evidence="1">
    <location>
        <begin position="12"/>
        <end position="36"/>
    </location>
</feature>
<dbReference type="InterPro" id="IPR052728">
    <property type="entry name" value="O2_lipid_transport_reg"/>
</dbReference>
<evidence type="ECO:0000313" key="3">
    <source>
        <dbReference type="Proteomes" id="UP000194236"/>
    </source>
</evidence>
<name>A0A1Y3BGG4_EURMA</name>
<sequence>MKYFLSTLYLQPLLKGFFAVETFFYISGMLTSYSALKYTGGDYRNLNKITYLLLRYLRLTPQLILFMLFMTLLPSMFDGPIWSPLMKSISNQCSKTWWHNLIYIQNLIDIDNMVFTIN</sequence>
<evidence type="ECO:0000313" key="2">
    <source>
        <dbReference type="EMBL" id="OTF79952.1"/>
    </source>
</evidence>
<dbReference type="OrthoDB" id="6489350at2759"/>
<organism evidence="2 3">
    <name type="scientific">Euroglyphus maynei</name>
    <name type="common">Mayne's house dust mite</name>
    <dbReference type="NCBI Taxonomy" id="6958"/>
    <lineage>
        <taxon>Eukaryota</taxon>
        <taxon>Metazoa</taxon>
        <taxon>Ecdysozoa</taxon>
        <taxon>Arthropoda</taxon>
        <taxon>Chelicerata</taxon>
        <taxon>Arachnida</taxon>
        <taxon>Acari</taxon>
        <taxon>Acariformes</taxon>
        <taxon>Sarcoptiformes</taxon>
        <taxon>Astigmata</taxon>
        <taxon>Psoroptidia</taxon>
        <taxon>Analgoidea</taxon>
        <taxon>Pyroglyphidae</taxon>
        <taxon>Pyroglyphinae</taxon>
        <taxon>Euroglyphus</taxon>
    </lineage>
</organism>
<keyword evidence="1" id="KW-0472">Membrane</keyword>
<keyword evidence="3" id="KW-1185">Reference proteome</keyword>
<dbReference type="AlphaFoldDB" id="A0A1Y3BGG4"/>
<reference evidence="2 3" key="1">
    <citation type="submission" date="2017-03" db="EMBL/GenBank/DDBJ databases">
        <title>Genome Survey of Euroglyphus maynei.</title>
        <authorList>
            <person name="Arlian L.G."/>
            <person name="Morgan M.S."/>
            <person name="Rider S.D."/>
        </authorList>
    </citation>
    <scope>NUCLEOTIDE SEQUENCE [LARGE SCALE GENOMIC DNA]</scope>
    <source>
        <strain evidence="2">Arlian Lab</strain>
        <tissue evidence="2">Whole body</tissue>
    </source>
</reference>
<keyword evidence="1" id="KW-1133">Transmembrane helix</keyword>
<dbReference type="Proteomes" id="UP000194236">
    <property type="component" value="Unassembled WGS sequence"/>
</dbReference>